<evidence type="ECO:0000313" key="4">
    <source>
        <dbReference type="Proteomes" id="UP000815325"/>
    </source>
</evidence>
<feature type="compositionally biased region" description="Low complexity" evidence="2">
    <location>
        <begin position="627"/>
        <end position="668"/>
    </location>
</feature>
<protein>
    <submittedName>
        <fullName evidence="3">Uncharacterized protein</fullName>
    </submittedName>
</protein>
<dbReference type="EMBL" id="MU069801">
    <property type="protein sequence ID" value="KAF5833610.1"/>
    <property type="molecule type" value="Genomic_DNA"/>
</dbReference>
<comment type="caution">
    <text evidence="3">The sequence shown here is derived from an EMBL/GenBank/DDBJ whole genome shotgun (WGS) entry which is preliminary data.</text>
</comment>
<feature type="region of interest" description="Disordered" evidence="2">
    <location>
        <begin position="585"/>
        <end position="613"/>
    </location>
</feature>
<name>A0ABQ7GG77_DUNSA</name>
<feature type="region of interest" description="Disordered" evidence="2">
    <location>
        <begin position="69"/>
        <end position="179"/>
    </location>
</feature>
<evidence type="ECO:0000256" key="2">
    <source>
        <dbReference type="SAM" id="MobiDB-lite"/>
    </source>
</evidence>
<dbReference type="SUPFAM" id="SSF52047">
    <property type="entry name" value="RNI-like"/>
    <property type="match status" value="1"/>
</dbReference>
<dbReference type="InterPro" id="IPR032675">
    <property type="entry name" value="LRR_dom_sf"/>
</dbReference>
<evidence type="ECO:0000313" key="3">
    <source>
        <dbReference type="EMBL" id="KAF5833610.1"/>
    </source>
</evidence>
<dbReference type="Proteomes" id="UP000815325">
    <property type="component" value="Unassembled WGS sequence"/>
</dbReference>
<gene>
    <name evidence="3" type="ORF">DUNSADRAFT_10026</name>
</gene>
<feature type="region of interest" description="Disordered" evidence="2">
    <location>
        <begin position="625"/>
        <end position="668"/>
    </location>
</feature>
<organism evidence="3 4">
    <name type="scientific">Dunaliella salina</name>
    <name type="common">Green alga</name>
    <name type="synonym">Protococcus salinus</name>
    <dbReference type="NCBI Taxonomy" id="3046"/>
    <lineage>
        <taxon>Eukaryota</taxon>
        <taxon>Viridiplantae</taxon>
        <taxon>Chlorophyta</taxon>
        <taxon>core chlorophytes</taxon>
        <taxon>Chlorophyceae</taxon>
        <taxon>CS clade</taxon>
        <taxon>Chlamydomonadales</taxon>
        <taxon>Dunaliellaceae</taxon>
        <taxon>Dunaliella</taxon>
    </lineage>
</organism>
<feature type="non-terminal residue" evidence="3">
    <location>
        <position position="1"/>
    </location>
</feature>
<feature type="compositionally biased region" description="Polar residues" evidence="2">
    <location>
        <begin position="590"/>
        <end position="606"/>
    </location>
</feature>
<feature type="region of interest" description="Disordered" evidence="2">
    <location>
        <begin position="325"/>
        <end position="386"/>
    </location>
</feature>
<sequence length="729" mass="72615">AVGSREVRLLADRHAHTLQSLNLQGCAAASMATSGGSGGTTDHEEEDIEGCLFGLARLSLLTSLNLGGSEGVSADQRQGASRRWDGGWGSLPGDGGGAVKRTRVTGSGFWRPSPAVGTRSGGGSASGILPSLWHSSGGDGSSGGSSSLFQLQQEQQQQQQGQQRYHGKRPREGGYAGGGAAKEEGLAQVIRALCKGNGAAAGDEMSGGHAVVHDGNKCVADKSGPNPGVRSSSSSSSAFECPGGWCLGNSSRQMGPRTGGRLRSLCLSHTSIGDGCLSALQGLTSLDITGCKRVGDTGVLQVLLRCRQLQVLRLSSIPALTPSALGGPMSAMLTPSTPGASMPSPLSAAAQTPSTLGGPLSMSPSAAAQPTAIGPPTAEAGKEPIVAVGPPGAAAAAATAAGSGQQRPAAALQLAAAHPGGAAAPSPSAAAAYVDATHRTTPTIRGPLLRLPSAKSSSNPSLRAARSCQGRASPRGGVMGRPRKLPARYAPPPASAPLLPPLFVSEDEHVPLRATSPRAAAPETQPPSGARAPTPPAYDPAPHVHAPPPQARAPPPRAHAPPPPAYALTPQALFTVLLGSNWETPATHPDSVTQISATNPGSSAPTSAIHPASATPASAIALSAPNAPVSTTSSADTAPTSATHPGSPAPTSATHPASATPASTTRSAHAVNFSATHSAPAAPFSGRGPCLSAISLPRGTASPACVAWLPGGLIPRHALPQVCTTWHAS</sequence>
<proteinExistence type="predicted"/>
<keyword evidence="4" id="KW-1185">Reference proteome</keyword>
<evidence type="ECO:0000256" key="1">
    <source>
        <dbReference type="ARBA" id="ARBA00004430"/>
    </source>
</evidence>
<feature type="region of interest" description="Disordered" evidence="2">
    <location>
        <begin position="516"/>
        <end position="566"/>
    </location>
</feature>
<dbReference type="Gene3D" id="3.80.10.10">
    <property type="entry name" value="Ribonuclease Inhibitor"/>
    <property type="match status" value="1"/>
</dbReference>
<feature type="compositionally biased region" description="Pro residues" evidence="2">
    <location>
        <begin position="533"/>
        <end position="565"/>
    </location>
</feature>
<feature type="compositionally biased region" description="Gly residues" evidence="2">
    <location>
        <begin position="86"/>
        <end position="98"/>
    </location>
</feature>
<accession>A0ABQ7GG77</accession>
<feature type="compositionally biased region" description="Low complexity" evidence="2">
    <location>
        <begin position="144"/>
        <end position="163"/>
    </location>
</feature>
<comment type="subcellular location">
    <subcellularLocation>
        <location evidence="1">Cytoplasm</location>
        <location evidence="1">Cytoskeleton</location>
        <location evidence="1">Cilium axoneme</location>
    </subcellularLocation>
</comment>
<feature type="region of interest" description="Disordered" evidence="2">
    <location>
        <begin position="443"/>
        <end position="493"/>
    </location>
</feature>
<reference evidence="3" key="1">
    <citation type="submission" date="2017-08" db="EMBL/GenBank/DDBJ databases">
        <authorList>
            <person name="Polle J.E."/>
            <person name="Barry K."/>
            <person name="Cushman J."/>
            <person name="Schmutz J."/>
            <person name="Tran D."/>
            <person name="Hathwaick L.T."/>
            <person name="Yim W.C."/>
            <person name="Jenkins J."/>
            <person name="Mckie-Krisberg Z.M."/>
            <person name="Prochnik S."/>
            <person name="Lindquist E."/>
            <person name="Dockter R.B."/>
            <person name="Adam C."/>
            <person name="Molina H."/>
            <person name="Bunkerborg J."/>
            <person name="Jin E."/>
            <person name="Buchheim M."/>
            <person name="Magnuson J."/>
        </authorList>
    </citation>
    <scope>NUCLEOTIDE SEQUENCE</scope>
    <source>
        <strain evidence="3">CCAP 19/18</strain>
    </source>
</reference>